<comment type="caution">
    <text evidence="3">The sequence shown here is derived from an EMBL/GenBank/DDBJ whole genome shotgun (WGS) entry which is preliminary data.</text>
</comment>
<feature type="transmembrane region" description="Helical" evidence="2">
    <location>
        <begin position="84"/>
        <end position="103"/>
    </location>
</feature>
<protein>
    <submittedName>
        <fullName evidence="3">Leucine rich repeat domain-containing protein</fullName>
    </submittedName>
</protein>
<organism evidence="3 4">
    <name type="scientific">Purpureocillium lavendulum</name>
    <dbReference type="NCBI Taxonomy" id="1247861"/>
    <lineage>
        <taxon>Eukaryota</taxon>
        <taxon>Fungi</taxon>
        <taxon>Dikarya</taxon>
        <taxon>Ascomycota</taxon>
        <taxon>Pezizomycotina</taxon>
        <taxon>Sordariomycetes</taxon>
        <taxon>Hypocreomycetidae</taxon>
        <taxon>Hypocreales</taxon>
        <taxon>Ophiocordycipitaceae</taxon>
        <taxon>Purpureocillium</taxon>
    </lineage>
</organism>
<dbReference type="Proteomes" id="UP001163105">
    <property type="component" value="Unassembled WGS sequence"/>
</dbReference>
<accession>A0AB34G508</accession>
<proteinExistence type="predicted"/>
<reference evidence="3" key="1">
    <citation type="submission" date="2023-01" db="EMBL/GenBank/DDBJ databases">
        <title>The growth and conidiation of Purpureocillium lavendulum are regulated by nitrogen source and histone H3K14 acetylation.</title>
        <authorList>
            <person name="Tang P."/>
            <person name="Han J."/>
            <person name="Zhang C."/>
            <person name="Tang P."/>
            <person name="Qi F."/>
            <person name="Zhang K."/>
            <person name="Liang L."/>
        </authorList>
    </citation>
    <scope>NUCLEOTIDE SEQUENCE</scope>
    <source>
        <strain evidence="3">YMF1.00683</strain>
    </source>
</reference>
<name>A0AB34G508_9HYPO</name>
<feature type="compositionally biased region" description="Basic residues" evidence="1">
    <location>
        <begin position="129"/>
        <end position="167"/>
    </location>
</feature>
<sequence>MPPPSPPPSPPPPADAAADTPGLDALLLPATPTSALPHENLLVLHARQSAPTATVTVVSGGGDSSNGDGDGGGGSSATTLSGGAIAGIVIGSIAGFLLLVWIWRSCFNMGAPPGEDREAWYHDVEPKRSSSHRYHHHHSRSPHHYSSHPHHHHHHHHRRHSQSRRRGSSLSSGVSTPPPVVIKETARTQPVYVARGRDRVSRSRGRQY</sequence>
<keyword evidence="2" id="KW-0472">Membrane</keyword>
<feature type="region of interest" description="Disordered" evidence="1">
    <location>
        <begin position="129"/>
        <end position="208"/>
    </location>
</feature>
<keyword evidence="2" id="KW-1133">Transmembrane helix</keyword>
<feature type="region of interest" description="Disordered" evidence="1">
    <location>
        <begin position="1"/>
        <end position="20"/>
    </location>
</feature>
<dbReference type="EMBL" id="JAQHRD010000001">
    <property type="protein sequence ID" value="KAJ6446579.1"/>
    <property type="molecule type" value="Genomic_DNA"/>
</dbReference>
<evidence type="ECO:0000313" key="3">
    <source>
        <dbReference type="EMBL" id="KAJ6446579.1"/>
    </source>
</evidence>
<evidence type="ECO:0000256" key="2">
    <source>
        <dbReference type="SAM" id="Phobius"/>
    </source>
</evidence>
<keyword evidence="4" id="KW-1185">Reference proteome</keyword>
<dbReference type="AlphaFoldDB" id="A0AB34G508"/>
<gene>
    <name evidence="3" type="ORF">O9K51_01352</name>
</gene>
<feature type="region of interest" description="Disordered" evidence="1">
    <location>
        <begin position="54"/>
        <end position="75"/>
    </location>
</feature>
<feature type="compositionally biased region" description="Pro residues" evidence="1">
    <location>
        <begin position="1"/>
        <end position="14"/>
    </location>
</feature>
<keyword evidence="2" id="KW-0812">Transmembrane</keyword>
<feature type="compositionally biased region" description="Gly residues" evidence="1">
    <location>
        <begin position="59"/>
        <end position="75"/>
    </location>
</feature>
<evidence type="ECO:0000313" key="4">
    <source>
        <dbReference type="Proteomes" id="UP001163105"/>
    </source>
</evidence>
<evidence type="ECO:0000256" key="1">
    <source>
        <dbReference type="SAM" id="MobiDB-lite"/>
    </source>
</evidence>